<sequence length="718" mass="84805">MFSQVQCNLRFRMECYHSIETAADKVATAFNKYSWVYVMWLDDIRFSYIFTENFLQIQKKYFQHKQSPDWMEVAKESESLDDFISYTILSNALFNMTFLRTVYATDKHIYFGKARIRYASSNHQIVLIGSQSYSFLSCYGIRKENSYKVFTDPFNNMILTSFYKNIFTVEVILPYKRSPPWVHIYDLQDEGFQFFIPVKPDVKQFYDWYANGTPIDTFFSFEFSADTVFAAEYKGDFPRFLGYKRFAKTILASDPETGRGASSGDANMTRIWRDLHYKWPSHVYPNLSRCADKLAYLDKKENIKDIIPFLNDNSDGIFFMEGEDDDFLLTHYAIQIDQTPRRNFVLDRVKFLMVSGIYKWWEEWFSRTRPKKLFQYYANWTAPKVRALEKLDFTSRVATTLKIWGICCGFCAVSNPEFKMECYQDLEDAAGKVGLAFNKYSWIYREVILPFKRSPAWTHIYALHDQGFKYFLPLPSDVKLTDNWYTNGTSADTPFTFELFIDALLAANYAGDFPRLLGYKRFAKAILAGNRANYLRQSSGEENMTNNWRHLHYMKPYHVYPNLSRCGDKVAYLDKKKNIKDIIPYLNDNVDGVVFIKGADDDFLLTWYGIQIRPTPRRNFVLDRVKFLMVSGIYKRWEEWFSRTRPKKLFPYYANWTRPKIMALEKLDFTSRVVTTLKIWGICCVFCVLVGMAEICYEQVRYLRRVIQYALLIIEENG</sequence>
<dbReference type="Proteomes" id="UP000198287">
    <property type="component" value="Unassembled WGS sequence"/>
</dbReference>
<proteinExistence type="predicted"/>
<gene>
    <name evidence="1" type="ORF">Fcan01_28306</name>
</gene>
<evidence type="ECO:0000313" key="2">
    <source>
        <dbReference type="Proteomes" id="UP000198287"/>
    </source>
</evidence>
<reference evidence="1 2" key="1">
    <citation type="submission" date="2015-12" db="EMBL/GenBank/DDBJ databases">
        <title>The genome of Folsomia candida.</title>
        <authorList>
            <person name="Faddeeva A."/>
            <person name="Derks M.F."/>
            <person name="Anvar Y."/>
            <person name="Smit S."/>
            <person name="Van Straalen N."/>
            <person name="Roelofs D."/>
        </authorList>
    </citation>
    <scope>NUCLEOTIDE SEQUENCE [LARGE SCALE GENOMIC DNA]</scope>
    <source>
        <strain evidence="1 2">VU population</strain>
        <tissue evidence="1">Whole body</tissue>
    </source>
</reference>
<accession>A0A226CTX4</accession>
<protein>
    <submittedName>
        <fullName evidence="1">Uncharacterized protein</fullName>
    </submittedName>
</protein>
<evidence type="ECO:0000313" key="1">
    <source>
        <dbReference type="EMBL" id="OXA36915.1"/>
    </source>
</evidence>
<comment type="caution">
    <text evidence="1">The sequence shown here is derived from an EMBL/GenBank/DDBJ whole genome shotgun (WGS) entry which is preliminary data.</text>
</comment>
<keyword evidence="2" id="KW-1185">Reference proteome</keyword>
<organism evidence="1 2">
    <name type="scientific">Folsomia candida</name>
    <name type="common">Springtail</name>
    <dbReference type="NCBI Taxonomy" id="158441"/>
    <lineage>
        <taxon>Eukaryota</taxon>
        <taxon>Metazoa</taxon>
        <taxon>Ecdysozoa</taxon>
        <taxon>Arthropoda</taxon>
        <taxon>Hexapoda</taxon>
        <taxon>Collembola</taxon>
        <taxon>Entomobryomorpha</taxon>
        <taxon>Isotomoidea</taxon>
        <taxon>Isotomidae</taxon>
        <taxon>Proisotominae</taxon>
        <taxon>Folsomia</taxon>
    </lineage>
</organism>
<name>A0A226CTX4_FOLCA</name>
<dbReference type="AlphaFoldDB" id="A0A226CTX4"/>
<dbReference type="EMBL" id="LNIX01000068">
    <property type="protein sequence ID" value="OXA36915.1"/>
    <property type="molecule type" value="Genomic_DNA"/>
</dbReference>